<reference evidence="1 2" key="1">
    <citation type="submission" date="2018-09" db="EMBL/GenBank/DDBJ databases">
        <title>YIM 75000 draft genome.</title>
        <authorList>
            <person name="Tang S."/>
            <person name="Feng Y."/>
        </authorList>
    </citation>
    <scope>NUCLEOTIDE SEQUENCE [LARGE SCALE GENOMIC DNA]</scope>
    <source>
        <strain evidence="1 2">YIM 75000</strain>
    </source>
</reference>
<comment type="caution">
    <text evidence="1">The sequence shown here is derived from an EMBL/GenBank/DDBJ whole genome shotgun (WGS) entry which is preliminary data.</text>
</comment>
<proteinExistence type="predicted"/>
<sequence length="140" mass="14186">MRLQRGQVTVLLGPEGARDRVRSALDPRAARCAGGHAVRGVLRVEPAPGEPAAARVAALDEACRERVPVLLAVRPSAGLAAAERRDVLAAVRRVAATGAAVLLDDADPVAALAVADAALRCGDDGSLAHDDLAVPALAAP</sequence>
<dbReference type="Proteomes" id="UP000265614">
    <property type="component" value="Unassembled WGS sequence"/>
</dbReference>
<keyword evidence="2" id="KW-1185">Reference proteome</keyword>
<name>A0A3A3Z239_9ACTN</name>
<organism evidence="1 2">
    <name type="scientific">Vallicoccus soli</name>
    <dbReference type="NCBI Taxonomy" id="2339232"/>
    <lineage>
        <taxon>Bacteria</taxon>
        <taxon>Bacillati</taxon>
        <taxon>Actinomycetota</taxon>
        <taxon>Actinomycetes</taxon>
        <taxon>Motilibacterales</taxon>
        <taxon>Vallicoccaceae</taxon>
        <taxon>Vallicoccus</taxon>
    </lineage>
</organism>
<evidence type="ECO:0000313" key="2">
    <source>
        <dbReference type="Proteomes" id="UP000265614"/>
    </source>
</evidence>
<dbReference type="OrthoDB" id="5191969at2"/>
<dbReference type="AlphaFoldDB" id="A0A3A3Z239"/>
<gene>
    <name evidence="1" type="ORF">D5H78_00870</name>
</gene>
<evidence type="ECO:0000313" key="1">
    <source>
        <dbReference type="EMBL" id="RJK98320.1"/>
    </source>
</evidence>
<accession>A0A3A3Z239</accession>
<dbReference type="EMBL" id="QZEZ01000001">
    <property type="protein sequence ID" value="RJK98320.1"/>
    <property type="molecule type" value="Genomic_DNA"/>
</dbReference>
<protein>
    <submittedName>
        <fullName evidence="1">Uncharacterized protein</fullName>
    </submittedName>
</protein>